<dbReference type="GO" id="GO:0005829">
    <property type="term" value="C:cytosol"/>
    <property type="evidence" value="ECO:0007669"/>
    <property type="project" value="TreeGrafter"/>
</dbReference>
<evidence type="ECO:0000313" key="3">
    <source>
        <dbReference type="EMBL" id="MBL0848695.1"/>
    </source>
</evidence>
<comment type="function">
    <text evidence="2">Binds to DNA and alters its conformation. May be involved in regulation of gene expression, nucleoid organization and DNA protection.</text>
</comment>
<dbReference type="GO" id="GO:0003677">
    <property type="term" value="F:DNA binding"/>
    <property type="evidence" value="ECO:0007669"/>
    <property type="project" value="UniProtKB-UniRule"/>
</dbReference>
<proteinExistence type="inferred from homology"/>
<organism evidence="3 4">
    <name type="scientific">Candidatus Liberibacter ctenarytainae</name>
    <dbReference type="NCBI Taxonomy" id="2020335"/>
    <lineage>
        <taxon>Bacteria</taxon>
        <taxon>Pseudomonadati</taxon>
        <taxon>Pseudomonadota</taxon>
        <taxon>Alphaproteobacteria</taxon>
        <taxon>Hyphomicrobiales</taxon>
        <taxon>Rhizobiaceae</taxon>
        <taxon>Liberibacter</taxon>
    </lineage>
</organism>
<keyword evidence="1 2" id="KW-0238">DNA-binding</keyword>
<dbReference type="NCBIfam" id="TIGR00103">
    <property type="entry name" value="DNA_YbaB_EbfC"/>
    <property type="match status" value="1"/>
</dbReference>
<reference evidence="3" key="1">
    <citation type="submission" date="2019-02" db="EMBL/GenBank/DDBJ databases">
        <title>A novel Candidatus Liberibacter species associated with the New Zealand native fuchsia psyllid, Ctenarytaina fuchsiae.</title>
        <authorList>
            <person name="Thompson S.M."/>
            <person name="Jorgensen N."/>
            <person name="David C."/>
            <person name="Bulman S.R."/>
            <person name="Smith G.R."/>
        </authorList>
    </citation>
    <scope>NUCLEOTIDE SEQUENCE</scope>
    <source>
        <strain evidence="3">Oxford</strain>
    </source>
</reference>
<dbReference type="SUPFAM" id="SSF82607">
    <property type="entry name" value="YbaB-like"/>
    <property type="match status" value="1"/>
</dbReference>
<dbReference type="InterPro" id="IPR004401">
    <property type="entry name" value="YbaB/EbfC"/>
</dbReference>
<dbReference type="HAMAP" id="MF_00274">
    <property type="entry name" value="DNA_YbaB_EbfC"/>
    <property type="match status" value="1"/>
</dbReference>
<name>A0A937DGQ5_9HYPH</name>
<keyword evidence="2" id="KW-0963">Cytoplasm</keyword>
<sequence>MNNMMKMMGHFKEIQGKMEQVQETIAALEAEGTSGGGIVRVLLKGRNTLRKLKIDDSLLCKENAEILEDLIIAAHNDAQKKLEDLVAEKTREATAGLPIPDGFKLPL</sequence>
<dbReference type="PANTHER" id="PTHR33449:SF1">
    <property type="entry name" value="NUCLEOID-ASSOCIATED PROTEIN YBAB"/>
    <property type="match status" value="1"/>
</dbReference>
<evidence type="ECO:0000256" key="1">
    <source>
        <dbReference type="ARBA" id="ARBA00023125"/>
    </source>
</evidence>
<dbReference type="PANTHER" id="PTHR33449">
    <property type="entry name" value="NUCLEOID-ASSOCIATED PROTEIN YBAB"/>
    <property type="match status" value="1"/>
</dbReference>
<dbReference type="GO" id="GO:0043590">
    <property type="term" value="C:bacterial nucleoid"/>
    <property type="evidence" value="ECO:0007669"/>
    <property type="project" value="UniProtKB-UniRule"/>
</dbReference>
<dbReference type="PIRSF" id="PIRSF004555">
    <property type="entry name" value="UCP004555"/>
    <property type="match status" value="1"/>
</dbReference>
<evidence type="ECO:0000313" key="4">
    <source>
        <dbReference type="Proteomes" id="UP000736856"/>
    </source>
</evidence>
<comment type="caution">
    <text evidence="3">The sequence shown here is derived from an EMBL/GenBank/DDBJ whole genome shotgun (WGS) entry which is preliminary data.</text>
</comment>
<dbReference type="Pfam" id="PF02575">
    <property type="entry name" value="YbaB_DNA_bd"/>
    <property type="match status" value="1"/>
</dbReference>
<gene>
    <name evidence="3" type="ORF">EU981_01130</name>
</gene>
<evidence type="ECO:0000256" key="2">
    <source>
        <dbReference type="HAMAP-Rule" id="MF_00274"/>
    </source>
</evidence>
<comment type="subunit">
    <text evidence="2">Homodimer.</text>
</comment>
<dbReference type="EMBL" id="SEOL01000001">
    <property type="protein sequence ID" value="MBL0848695.1"/>
    <property type="molecule type" value="Genomic_DNA"/>
</dbReference>
<protein>
    <recommendedName>
        <fullName evidence="2">Nucleoid-associated protein EU981_01130</fullName>
    </recommendedName>
</protein>
<comment type="subcellular location">
    <subcellularLocation>
        <location evidence="2">Cytoplasm</location>
        <location evidence="2">Nucleoid</location>
    </subcellularLocation>
</comment>
<dbReference type="Gene3D" id="3.30.1310.10">
    <property type="entry name" value="Nucleoid-associated protein YbaB-like domain"/>
    <property type="match status" value="1"/>
</dbReference>
<accession>A0A937DGQ5</accession>
<dbReference type="Proteomes" id="UP000736856">
    <property type="component" value="Unassembled WGS sequence"/>
</dbReference>
<dbReference type="AlphaFoldDB" id="A0A937DGQ5"/>
<comment type="similarity">
    <text evidence="2">Belongs to the YbaB/EbfC family.</text>
</comment>
<dbReference type="InterPro" id="IPR036894">
    <property type="entry name" value="YbaB-like_sf"/>
</dbReference>